<gene>
    <name evidence="1" type="ORF">Gotri_021313</name>
</gene>
<keyword evidence="2" id="KW-1185">Reference proteome</keyword>
<protein>
    <recommendedName>
        <fullName evidence="3">RNase H type-1 domain-containing protein</fullName>
    </recommendedName>
</protein>
<accession>A0A7J9DCI6</accession>
<dbReference type="EMBL" id="JABEZW010000001">
    <property type="protein sequence ID" value="MBA0758304.1"/>
    <property type="molecule type" value="Genomic_DNA"/>
</dbReference>
<comment type="caution">
    <text evidence="1">The sequence shown here is derived from an EMBL/GenBank/DDBJ whole genome shotgun (WGS) entry which is preliminary data.</text>
</comment>
<evidence type="ECO:0000313" key="2">
    <source>
        <dbReference type="Proteomes" id="UP000593568"/>
    </source>
</evidence>
<reference evidence="1 2" key="1">
    <citation type="journal article" date="2019" name="Genome Biol. Evol.">
        <title>Insights into the evolution of the New World diploid cottons (Gossypium, subgenus Houzingenia) based on genome sequencing.</title>
        <authorList>
            <person name="Grover C.E."/>
            <person name="Arick M.A. 2nd"/>
            <person name="Thrash A."/>
            <person name="Conover J.L."/>
            <person name="Sanders W.S."/>
            <person name="Peterson D.G."/>
            <person name="Frelichowski J.E."/>
            <person name="Scheffler J.A."/>
            <person name="Scheffler B.E."/>
            <person name="Wendel J.F."/>
        </authorList>
    </citation>
    <scope>NUCLEOTIDE SEQUENCE [LARGE SCALE GENOMIC DNA]</scope>
    <source>
        <strain evidence="1">8</strain>
        <tissue evidence="1">Leaf</tissue>
    </source>
</reference>
<proteinExistence type="predicted"/>
<feature type="non-terminal residue" evidence="1">
    <location>
        <position position="135"/>
    </location>
</feature>
<evidence type="ECO:0000313" key="1">
    <source>
        <dbReference type="EMBL" id="MBA0758304.1"/>
    </source>
</evidence>
<evidence type="ECO:0008006" key="3">
    <source>
        <dbReference type="Google" id="ProtNLM"/>
    </source>
</evidence>
<sequence length="135" mass="15014">CGSIESIYHVLLRCSIATEVWEGLGLVIDSLTTVSLFILILAMTDVAARGWLLTVAWSLWLHRKLYVWKGTVTWQLAVISPAEADYSNSVCWTRPEREWIKCNIDATMNKVQGASSFAVVIRDHTGAFIGQAVSD</sequence>
<name>A0A7J9DCI6_9ROSI</name>
<dbReference type="Proteomes" id="UP000593568">
    <property type="component" value="Unassembled WGS sequence"/>
</dbReference>
<dbReference type="AlphaFoldDB" id="A0A7J9DCI6"/>
<organism evidence="1 2">
    <name type="scientific">Gossypium trilobum</name>
    <dbReference type="NCBI Taxonomy" id="34281"/>
    <lineage>
        <taxon>Eukaryota</taxon>
        <taxon>Viridiplantae</taxon>
        <taxon>Streptophyta</taxon>
        <taxon>Embryophyta</taxon>
        <taxon>Tracheophyta</taxon>
        <taxon>Spermatophyta</taxon>
        <taxon>Magnoliopsida</taxon>
        <taxon>eudicotyledons</taxon>
        <taxon>Gunneridae</taxon>
        <taxon>Pentapetalae</taxon>
        <taxon>rosids</taxon>
        <taxon>malvids</taxon>
        <taxon>Malvales</taxon>
        <taxon>Malvaceae</taxon>
        <taxon>Malvoideae</taxon>
        <taxon>Gossypium</taxon>
    </lineage>
</organism>